<organism evidence="1 2">
    <name type="scientific">Bombella saccharophila</name>
    <dbReference type="NCBI Taxonomy" id="2967338"/>
    <lineage>
        <taxon>Bacteria</taxon>
        <taxon>Pseudomonadati</taxon>
        <taxon>Pseudomonadota</taxon>
        <taxon>Alphaproteobacteria</taxon>
        <taxon>Acetobacterales</taxon>
        <taxon>Acetobacteraceae</taxon>
        <taxon>Bombella</taxon>
    </lineage>
</organism>
<reference evidence="1 2" key="1">
    <citation type="submission" date="2022-07" db="EMBL/GenBank/DDBJ databases">
        <title>Bombella genomes.</title>
        <authorList>
            <person name="Harer L."/>
            <person name="Styblova S."/>
            <person name="Ehrmann M."/>
        </authorList>
    </citation>
    <scope>NUCLEOTIDE SEQUENCE [LARGE SCALE GENOMIC DNA]</scope>
    <source>
        <strain evidence="1 2">TMW 2.2558</strain>
    </source>
</reference>
<dbReference type="RefSeq" id="WP_266106358.1">
    <property type="nucleotide sequence ID" value="NZ_JANIDW010000001.1"/>
</dbReference>
<comment type="caution">
    <text evidence="1">The sequence shown here is derived from an EMBL/GenBank/DDBJ whole genome shotgun (WGS) entry which is preliminary data.</text>
</comment>
<gene>
    <name evidence="1" type="ORF">NQF64_02555</name>
</gene>
<dbReference type="EMBL" id="JANIDW010000001">
    <property type="protein sequence ID" value="MCX5614129.1"/>
    <property type="molecule type" value="Genomic_DNA"/>
</dbReference>
<evidence type="ECO:0000313" key="2">
    <source>
        <dbReference type="Proteomes" id="UP001165648"/>
    </source>
</evidence>
<evidence type="ECO:0000313" key="1">
    <source>
        <dbReference type="EMBL" id="MCX5614129.1"/>
    </source>
</evidence>
<dbReference type="Proteomes" id="UP001165648">
    <property type="component" value="Unassembled WGS sequence"/>
</dbReference>
<sequence length="112" mass="12917">MKRFSVHKIMKYWAMLSVALYSLVFIDVSKAGDAAFGIPISPNAHLYTYFVINGMARGEFMLGRLRQKDMPVLIHMDEVTRKIILHNLSAQTIRSDFQADQVLKNYLDLFPH</sequence>
<protein>
    <submittedName>
        <fullName evidence="1">Uncharacterized protein</fullName>
    </submittedName>
</protein>
<name>A0ABT3W8Q9_9PROT</name>
<proteinExistence type="predicted"/>
<keyword evidence="2" id="KW-1185">Reference proteome</keyword>
<accession>A0ABT3W8Q9</accession>